<dbReference type="EMBL" id="JBHFEH010000041">
    <property type="protein sequence ID" value="KAL2050952.1"/>
    <property type="molecule type" value="Genomic_DNA"/>
</dbReference>
<keyword evidence="2" id="KW-1185">Reference proteome</keyword>
<proteinExistence type="predicted"/>
<comment type="caution">
    <text evidence="1">The sequence shown here is derived from an EMBL/GenBank/DDBJ whole genome shotgun (WGS) entry which is preliminary data.</text>
</comment>
<sequence length="194" mass="22360">MRVVVVYGSHVQERTLRSQKIKKTVVPLWGEYSDVLLVLIRENSFENEEEHYRFRSIVVFASHPQCLFYQPRDDPVAKRQDKTLKVGFQIADHTIQFDKDFYRSQKWRRAISESIKAHYLQAVGLALADKAPELLSLQEPIVNLQAQADDPGGNSRRGIGTWDSFFNPRPHSNDTLRKLLLRAVEATKPANSKE</sequence>
<accession>A0ABR4AZ71</accession>
<evidence type="ECO:0000313" key="2">
    <source>
        <dbReference type="Proteomes" id="UP001590951"/>
    </source>
</evidence>
<evidence type="ECO:0000313" key="1">
    <source>
        <dbReference type="EMBL" id="KAL2050952.1"/>
    </source>
</evidence>
<protein>
    <submittedName>
        <fullName evidence="1">Uncharacterized protein</fullName>
    </submittedName>
</protein>
<organism evidence="1 2">
    <name type="scientific">Lepraria finkii</name>
    <dbReference type="NCBI Taxonomy" id="1340010"/>
    <lineage>
        <taxon>Eukaryota</taxon>
        <taxon>Fungi</taxon>
        <taxon>Dikarya</taxon>
        <taxon>Ascomycota</taxon>
        <taxon>Pezizomycotina</taxon>
        <taxon>Lecanoromycetes</taxon>
        <taxon>OSLEUM clade</taxon>
        <taxon>Lecanoromycetidae</taxon>
        <taxon>Lecanorales</taxon>
        <taxon>Lecanorineae</taxon>
        <taxon>Stereocaulaceae</taxon>
        <taxon>Lepraria</taxon>
    </lineage>
</organism>
<gene>
    <name evidence="1" type="ORF">ABVK25_008850</name>
</gene>
<dbReference type="Proteomes" id="UP001590951">
    <property type="component" value="Unassembled WGS sequence"/>
</dbReference>
<name>A0ABR4AZ71_9LECA</name>
<reference evidence="1 2" key="1">
    <citation type="submission" date="2024-09" db="EMBL/GenBank/DDBJ databases">
        <title>Rethinking Asexuality: The Enigmatic Case of Functional Sexual Genes in Lepraria (Stereocaulaceae).</title>
        <authorList>
            <person name="Doellman M."/>
            <person name="Sun Y."/>
            <person name="Barcenas-Pena A."/>
            <person name="Lumbsch H.T."/>
            <person name="Grewe F."/>
        </authorList>
    </citation>
    <scope>NUCLEOTIDE SEQUENCE [LARGE SCALE GENOMIC DNA]</scope>
    <source>
        <strain evidence="1 2">Grewe 0041</strain>
    </source>
</reference>